<dbReference type="GO" id="GO:0043952">
    <property type="term" value="P:protein transport by the Sec complex"/>
    <property type="evidence" value="ECO:0007669"/>
    <property type="project" value="TreeGrafter"/>
</dbReference>
<evidence type="ECO:0000256" key="9">
    <source>
        <dbReference type="ARBA" id="ARBA00022840"/>
    </source>
</evidence>
<feature type="compositionally biased region" description="Basic residues" evidence="17">
    <location>
        <begin position="827"/>
        <end position="837"/>
    </location>
</feature>
<protein>
    <recommendedName>
        <fullName evidence="15 16">Protein translocase subunit SecA</fullName>
        <ecNumber evidence="15">7.4.2.8</ecNumber>
    </recommendedName>
</protein>
<feature type="region of interest" description="Disordered" evidence="17">
    <location>
        <begin position="791"/>
        <end position="837"/>
    </location>
</feature>
<dbReference type="FunFam" id="1.10.3060.10:FF:000002">
    <property type="entry name" value="Preprotein translocase subunit SecA"/>
    <property type="match status" value="1"/>
</dbReference>
<keyword evidence="10 15" id="KW-0653">Protein transport</keyword>
<dbReference type="GO" id="GO:0017038">
    <property type="term" value="P:protein import"/>
    <property type="evidence" value="ECO:0007669"/>
    <property type="project" value="InterPro"/>
</dbReference>
<dbReference type="SUPFAM" id="SSF52540">
    <property type="entry name" value="P-loop containing nucleoside triphosphate hydrolases"/>
    <property type="match status" value="2"/>
</dbReference>
<evidence type="ECO:0000256" key="2">
    <source>
        <dbReference type="ARBA" id="ARBA00007650"/>
    </source>
</evidence>
<dbReference type="GO" id="GO:0005829">
    <property type="term" value="C:cytosol"/>
    <property type="evidence" value="ECO:0007669"/>
    <property type="project" value="TreeGrafter"/>
</dbReference>
<dbReference type="InterPro" id="IPR036266">
    <property type="entry name" value="SecA_Wing/Scaffold_sf"/>
</dbReference>
<evidence type="ECO:0000256" key="5">
    <source>
        <dbReference type="ARBA" id="ARBA00022490"/>
    </source>
</evidence>
<dbReference type="AlphaFoldDB" id="A0A370G8K7"/>
<dbReference type="InterPro" id="IPR014018">
    <property type="entry name" value="SecA_motor_DEAD"/>
</dbReference>
<dbReference type="Pfam" id="PF07516">
    <property type="entry name" value="SecA_SW"/>
    <property type="match status" value="1"/>
</dbReference>
<dbReference type="InterPro" id="IPR000185">
    <property type="entry name" value="SecA"/>
</dbReference>
<dbReference type="EMBL" id="QQAY01000012">
    <property type="protein sequence ID" value="RDI40097.1"/>
    <property type="molecule type" value="Genomic_DNA"/>
</dbReference>
<keyword evidence="7 15" id="KW-0547">Nucleotide-binding</keyword>
<keyword evidence="8" id="KW-0862">Zinc</keyword>
<dbReference type="EC" id="7.4.2.8" evidence="15"/>
<keyword evidence="9 15" id="KW-0067">ATP-binding</keyword>
<feature type="domain" description="SecA family profile" evidence="20">
    <location>
        <begin position="1"/>
        <end position="570"/>
    </location>
</feature>
<comment type="caution">
    <text evidence="21">The sequence shown here is derived from an EMBL/GenBank/DDBJ whole genome shotgun (WGS) entry which is preliminary data.</text>
</comment>
<dbReference type="FunFam" id="3.90.1440.10:FF:000001">
    <property type="entry name" value="Preprotein translocase subunit SecA"/>
    <property type="match status" value="1"/>
</dbReference>
<dbReference type="SUPFAM" id="SSF81767">
    <property type="entry name" value="Pre-protein crosslinking domain of SecA"/>
    <property type="match status" value="1"/>
</dbReference>
<evidence type="ECO:0000259" key="20">
    <source>
        <dbReference type="PROSITE" id="PS51196"/>
    </source>
</evidence>
<dbReference type="RefSeq" id="WP_114746491.1">
    <property type="nucleotide sequence ID" value="NZ_QQAY01000012.1"/>
</dbReference>
<dbReference type="Pfam" id="PF02810">
    <property type="entry name" value="SEC-C"/>
    <property type="match status" value="1"/>
</dbReference>
<dbReference type="Gene3D" id="3.90.1440.10">
    <property type="entry name" value="SecA, preprotein cross-linking domain"/>
    <property type="match status" value="1"/>
</dbReference>
<dbReference type="Gene3D" id="3.40.50.300">
    <property type="entry name" value="P-loop containing nucleotide triphosphate hydrolases"/>
    <property type="match status" value="3"/>
</dbReference>
<feature type="domain" description="Helicase C-terminal" evidence="19">
    <location>
        <begin position="414"/>
        <end position="586"/>
    </location>
</feature>
<feature type="binding site" evidence="15">
    <location>
        <position position="492"/>
    </location>
    <ligand>
        <name>ATP</name>
        <dbReference type="ChEBI" id="CHEBI:30616"/>
    </ligand>
</feature>
<dbReference type="InterPro" id="IPR011130">
    <property type="entry name" value="SecA_preprotein_X-link_dom"/>
</dbReference>
<evidence type="ECO:0000313" key="22">
    <source>
        <dbReference type="Proteomes" id="UP000255326"/>
    </source>
</evidence>
<dbReference type="Pfam" id="PF07517">
    <property type="entry name" value="SecA_DEAD"/>
    <property type="match status" value="1"/>
</dbReference>
<evidence type="ECO:0000256" key="8">
    <source>
        <dbReference type="ARBA" id="ARBA00022833"/>
    </source>
</evidence>
<evidence type="ECO:0000256" key="7">
    <source>
        <dbReference type="ARBA" id="ARBA00022741"/>
    </source>
</evidence>
<keyword evidence="22" id="KW-1185">Reference proteome</keyword>
<evidence type="ECO:0000256" key="1">
    <source>
        <dbReference type="ARBA" id="ARBA00001947"/>
    </source>
</evidence>
<dbReference type="CDD" id="cd18803">
    <property type="entry name" value="SF2_C_secA"/>
    <property type="match status" value="1"/>
</dbReference>
<dbReference type="CDD" id="cd17928">
    <property type="entry name" value="DEXDc_SecA"/>
    <property type="match status" value="1"/>
</dbReference>
<dbReference type="PROSITE" id="PS51194">
    <property type="entry name" value="HELICASE_CTER"/>
    <property type="match status" value="1"/>
</dbReference>
<dbReference type="NCBIfam" id="NF009538">
    <property type="entry name" value="PRK12904.1"/>
    <property type="match status" value="1"/>
</dbReference>
<dbReference type="GO" id="GO:0005886">
    <property type="term" value="C:plasma membrane"/>
    <property type="evidence" value="ECO:0007669"/>
    <property type="project" value="UniProtKB-SubCell"/>
</dbReference>
<dbReference type="InterPro" id="IPR011115">
    <property type="entry name" value="SecA_DEAD"/>
</dbReference>
<comment type="cofactor">
    <cofactor evidence="1">
        <name>Zn(2+)</name>
        <dbReference type="ChEBI" id="CHEBI:29105"/>
    </cofactor>
</comment>
<evidence type="ECO:0000256" key="10">
    <source>
        <dbReference type="ARBA" id="ARBA00022927"/>
    </source>
</evidence>
<accession>A0A370G8K7</accession>
<dbReference type="PRINTS" id="PR00906">
    <property type="entry name" value="SECA"/>
</dbReference>
<keyword evidence="4 15" id="KW-1003">Cell membrane</keyword>
<dbReference type="Proteomes" id="UP000255326">
    <property type="component" value="Unassembled WGS sequence"/>
</dbReference>
<comment type="similarity">
    <text evidence="2 15 16">Belongs to the SecA family.</text>
</comment>
<dbReference type="Pfam" id="PF21090">
    <property type="entry name" value="P-loop_SecA"/>
    <property type="match status" value="2"/>
</dbReference>
<dbReference type="InterPro" id="IPR001650">
    <property type="entry name" value="Helicase_C-like"/>
</dbReference>
<keyword evidence="5 15" id="KW-0963">Cytoplasm</keyword>
<evidence type="ECO:0000256" key="15">
    <source>
        <dbReference type="HAMAP-Rule" id="MF_01382"/>
    </source>
</evidence>
<dbReference type="InterPro" id="IPR020937">
    <property type="entry name" value="SecA_CS"/>
</dbReference>
<keyword evidence="13 15" id="KW-0472">Membrane</keyword>
<evidence type="ECO:0000256" key="11">
    <source>
        <dbReference type="ARBA" id="ARBA00022967"/>
    </source>
</evidence>
<reference evidence="21 22" key="1">
    <citation type="submission" date="2018-07" db="EMBL/GenBank/DDBJ databases">
        <title>Genomic Encyclopedia of Type Strains, Phase IV (KMG-IV): sequencing the most valuable type-strain genomes for metagenomic binning, comparative biology and taxonomic classification.</title>
        <authorList>
            <person name="Goeker M."/>
        </authorList>
    </citation>
    <scope>NUCLEOTIDE SEQUENCE [LARGE SCALE GENOMIC DNA]</scope>
    <source>
        <strain evidence="21 22">DSM 25281</strain>
    </source>
</reference>
<dbReference type="InterPro" id="IPR004027">
    <property type="entry name" value="SEC_C_motif"/>
</dbReference>
<dbReference type="NCBIfam" id="NF006630">
    <property type="entry name" value="PRK09200.1"/>
    <property type="match status" value="1"/>
</dbReference>
<keyword evidence="3 15" id="KW-0813">Transport</keyword>
<keyword evidence="12 15" id="KW-0811">Translocation</keyword>
<comment type="subcellular location">
    <subcellularLocation>
        <location evidence="15">Cell membrane</location>
        <topology evidence="15">Peripheral membrane protein</topology>
        <orientation evidence="15">Cytoplasmic side</orientation>
    </subcellularLocation>
    <subcellularLocation>
        <location evidence="15">Cytoplasm</location>
    </subcellularLocation>
    <text evidence="15">Distribution is 50-50.</text>
</comment>
<feature type="binding site" evidence="15">
    <location>
        <begin position="103"/>
        <end position="107"/>
    </location>
    <ligand>
        <name>ATP</name>
        <dbReference type="ChEBI" id="CHEBI:30616"/>
    </ligand>
</feature>
<evidence type="ECO:0000256" key="4">
    <source>
        <dbReference type="ARBA" id="ARBA00022475"/>
    </source>
</evidence>
<evidence type="ECO:0000256" key="12">
    <source>
        <dbReference type="ARBA" id="ARBA00023010"/>
    </source>
</evidence>
<feature type="binding site" evidence="15">
    <location>
        <position position="85"/>
    </location>
    <ligand>
        <name>ATP</name>
        <dbReference type="ChEBI" id="CHEBI:30616"/>
    </ligand>
</feature>
<comment type="catalytic activity">
    <reaction evidence="14 15">
        <text>ATP + H2O + cellular proteinSide 1 = ADP + phosphate + cellular proteinSide 2.</text>
        <dbReference type="EC" id="7.4.2.8"/>
    </reaction>
</comment>
<dbReference type="Pfam" id="PF01043">
    <property type="entry name" value="SecA_PP_bind"/>
    <property type="match status" value="1"/>
</dbReference>
<keyword evidence="6" id="KW-0479">Metal-binding</keyword>
<dbReference type="PROSITE" id="PS01312">
    <property type="entry name" value="SECA"/>
    <property type="match status" value="1"/>
</dbReference>
<evidence type="ECO:0000256" key="13">
    <source>
        <dbReference type="ARBA" id="ARBA00023136"/>
    </source>
</evidence>
<evidence type="ECO:0000259" key="18">
    <source>
        <dbReference type="PROSITE" id="PS51192"/>
    </source>
</evidence>
<dbReference type="GO" id="GO:0046872">
    <property type="term" value="F:metal ion binding"/>
    <property type="evidence" value="ECO:0007669"/>
    <property type="project" value="UniProtKB-KW"/>
</dbReference>
<dbReference type="GO" id="GO:0005524">
    <property type="term" value="F:ATP binding"/>
    <property type="evidence" value="ECO:0007669"/>
    <property type="project" value="UniProtKB-UniRule"/>
</dbReference>
<dbReference type="SMART" id="SM00957">
    <property type="entry name" value="SecA_DEAD"/>
    <property type="match status" value="1"/>
</dbReference>
<comment type="function">
    <text evidence="15">Part of the Sec protein translocase complex. Interacts with the SecYEG preprotein conducting channel. Has a central role in coupling the hydrolysis of ATP to the transfer of proteins into and across the cell membrane, serving as an ATP-driven molecular motor driving the stepwise translocation of polypeptide chains across the membrane.</text>
</comment>
<sequence>MLGILNKVFDDNKRTLKRLEKLADQIDALGPEMEKLSDDQLREKTEEFQQRYQKGESLDELLVEAFAVVREGSRRVLGLYPYKVQLMGGISLHEGNISEMKTGEGKTLTATMPVYLNAISGKGVHVITVNEYLASRDATEMGELYEFLGLTVGLNLNSMSKEEKQQAYNADITYGTNNEFGFDYLRDNMVLYKEQMVQRPLHFAVIDEVDSILIDEARTPLIISGQAAKSTQLYIQANAFVRTLKKEEDYTYDEKTKGVQLTEEGINKSERAFGIDNLFDITHVTLNHHINQALKAHVSMHLDVDYVVQEGEIIIVDQFTGRLMKGRRYSDGLHQAIEAKEGLEVQNESMTMATITFQNYFRMYEKLSGMTGTAKTEEEEFRNIYNMRVVVIPTNRPITRDDRPDLIFASMEGKFRAVVEEIAERHKKGQPVLVGTVAIETSELISKLLTKKGVRHNVLNAKNHGREAEIILDAGQPGVVTIATNMAGRGTDIKLGEGVKELGGLAVVGTERHESRRIDNQLRGRSGRQGDPGVTQFYLSMEDELMRRFGSDNMKAMMERLGMDDSQPIQSKMVSRAVESAQKRVEGNNFDARKQLLQYDDVLRQQREIIYKQRNEVLEAEDLRVIVENMIKAVIGRAVDSHASLAEDEENWNLQGLVDYVNATLLHEGDVTVADLRGKDPEEMSELIFAKVTERYDEKEELLSEEQMIEFQKVILLRAVDTKWIDHIDAMEQLRQGIHLRAYGQIDPLREYQSEGFAMFETMIEAIEEDAAKYVMKAEIRNNLERQEVAKGQAVNPKEDGGEVKKKPVKKQEEVGRNEPCPCGSGKKYKNCHGKLA</sequence>
<dbReference type="InterPro" id="IPR027417">
    <property type="entry name" value="P-loop_NTPase"/>
</dbReference>
<keyword evidence="11 15" id="KW-1278">Translocase</keyword>
<dbReference type="PANTHER" id="PTHR30612:SF0">
    <property type="entry name" value="CHLOROPLAST PROTEIN-TRANSPORTING ATPASE"/>
    <property type="match status" value="1"/>
</dbReference>
<evidence type="ECO:0000313" key="21">
    <source>
        <dbReference type="EMBL" id="RDI40097.1"/>
    </source>
</evidence>
<dbReference type="InterPro" id="IPR036670">
    <property type="entry name" value="SecA_X-link_sf"/>
</dbReference>
<feature type="domain" description="Helicase ATP-binding" evidence="18">
    <location>
        <begin position="87"/>
        <end position="245"/>
    </location>
</feature>
<dbReference type="OrthoDB" id="9805579at2"/>
<dbReference type="PROSITE" id="PS51196">
    <property type="entry name" value="SECA_MOTOR_DEAD"/>
    <property type="match status" value="1"/>
</dbReference>
<name>A0A370G8K7_9BACI</name>
<evidence type="ECO:0000256" key="16">
    <source>
        <dbReference type="RuleBase" id="RU003874"/>
    </source>
</evidence>
<dbReference type="Gene3D" id="1.10.3060.10">
    <property type="entry name" value="Helical scaffold and wing domains of SecA"/>
    <property type="match status" value="1"/>
</dbReference>
<dbReference type="GO" id="GO:0031522">
    <property type="term" value="C:cell envelope Sec protein transport complex"/>
    <property type="evidence" value="ECO:0007669"/>
    <property type="project" value="TreeGrafter"/>
</dbReference>
<dbReference type="PROSITE" id="PS51192">
    <property type="entry name" value="HELICASE_ATP_BIND_1"/>
    <property type="match status" value="1"/>
</dbReference>
<comment type="subunit">
    <text evidence="15">Monomer and homodimer. Part of the essential Sec protein translocation apparatus which comprises SecA, SecYEG and auxiliary proteins SecDF. Other proteins may also be involved.</text>
</comment>
<gene>
    <name evidence="15" type="primary">secA</name>
    <name evidence="21" type="ORF">DFR59_11213</name>
</gene>
<dbReference type="SUPFAM" id="SSF81886">
    <property type="entry name" value="Helical scaffold and wing domains of SecA"/>
    <property type="match status" value="1"/>
</dbReference>
<dbReference type="FunFam" id="3.40.50.300:FF:000429">
    <property type="entry name" value="Preprotein translocase subunit SecA"/>
    <property type="match status" value="1"/>
</dbReference>
<dbReference type="PANTHER" id="PTHR30612">
    <property type="entry name" value="SECA INNER MEMBRANE COMPONENT OF SEC PROTEIN SECRETION SYSTEM"/>
    <property type="match status" value="1"/>
</dbReference>
<evidence type="ECO:0000256" key="17">
    <source>
        <dbReference type="SAM" id="MobiDB-lite"/>
    </source>
</evidence>
<dbReference type="GO" id="GO:0065002">
    <property type="term" value="P:intracellular protein transmembrane transport"/>
    <property type="evidence" value="ECO:0007669"/>
    <property type="project" value="UniProtKB-UniRule"/>
</dbReference>
<proteinExistence type="inferred from homology"/>
<evidence type="ECO:0000256" key="14">
    <source>
        <dbReference type="ARBA" id="ARBA00034006"/>
    </source>
</evidence>
<dbReference type="SMART" id="SM00958">
    <property type="entry name" value="SecA_PP_bind"/>
    <property type="match status" value="1"/>
</dbReference>
<dbReference type="GO" id="GO:0008564">
    <property type="term" value="F:protein-exporting ATPase activity"/>
    <property type="evidence" value="ECO:0007669"/>
    <property type="project" value="UniProtKB-EC"/>
</dbReference>
<dbReference type="InterPro" id="IPR011116">
    <property type="entry name" value="SecA_Wing/Scaffold"/>
</dbReference>
<dbReference type="InterPro" id="IPR014001">
    <property type="entry name" value="Helicase_ATP-bd"/>
</dbReference>
<dbReference type="NCBIfam" id="TIGR00963">
    <property type="entry name" value="secA"/>
    <property type="match status" value="1"/>
</dbReference>
<evidence type="ECO:0000259" key="19">
    <source>
        <dbReference type="PROSITE" id="PS51194"/>
    </source>
</evidence>
<organism evidence="21 22">
    <name type="scientific">Falsibacillus pallidus</name>
    <dbReference type="NCBI Taxonomy" id="493781"/>
    <lineage>
        <taxon>Bacteria</taxon>
        <taxon>Bacillati</taxon>
        <taxon>Bacillota</taxon>
        <taxon>Bacilli</taxon>
        <taxon>Bacillales</taxon>
        <taxon>Bacillaceae</taxon>
        <taxon>Falsibacillus</taxon>
    </lineage>
</organism>
<feature type="compositionally biased region" description="Basic and acidic residues" evidence="17">
    <location>
        <begin position="797"/>
        <end position="817"/>
    </location>
</feature>
<evidence type="ECO:0000256" key="6">
    <source>
        <dbReference type="ARBA" id="ARBA00022723"/>
    </source>
</evidence>
<dbReference type="GO" id="GO:0006605">
    <property type="term" value="P:protein targeting"/>
    <property type="evidence" value="ECO:0007669"/>
    <property type="project" value="UniProtKB-UniRule"/>
</dbReference>
<dbReference type="FunFam" id="3.40.50.300:FF:000081">
    <property type="entry name" value="Preprotein translocase subunit SecA"/>
    <property type="match status" value="1"/>
</dbReference>
<dbReference type="InterPro" id="IPR044722">
    <property type="entry name" value="SecA_SF2_C"/>
</dbReference>
<evidence type="ECO:0000256" key="3">
    <source>
        <dbReference type="ARBA" id="ARBA00022448"/>
    </source>
</evidence>
<dbReference type="HAMAP" id="MF_01382">
    <property type="entry name" value="SecA"/>
    <property type="match status" value="1"/>
</dbReference>